<dbReference type="Pfam" id="PF00150">
    <property type="entry name" value="Cellulase"/>
    <property type="match status" value="1"/>
</dbReference>
<evidence type="ECO:0000256" key="1">
    <source>
        <dbReference type="ARBA" id="ARBA00022801"/>
    </source>
</evidence>
<dbReference type="PANTHER" id="PTHR34142:SF1">
    <property type="entry name" value="GLYCOSIDE HYDROLASE FAMILY 5 DOMAIN-CONTAINING PROTEIN"/>
    <property type="match status" value="1"/>
</dbReference>
<protein>
    <recommendedName>
        <fullName evidence="5">Glycoside hydrolase family 5 domain-containing protein</fullName>
    </recommendedName>
</protein>
<dbReference type="AlphaFoldDB" id="A0A1C0A8W7"/>
<dbReference type="SUPFAM" id="SSF51445">
    <property type="entry name" value="(Trans)glycosidases"/>
    <property type="match status" value="1"/>
</dbReference>
<keyword evidence="1 3" id="KW-0378">Hydrolase</keyword>
<dbReference type="GO" id="GO:0004553">
    <property type="term" value="F:hydrolase activity, hydrolyzing O-glycosyl compounds"/>
    <property type="evidence" value="ECO:0007669"/>
    <property type="project" value="InterPro"/>
</dbReference>
<evidence type="ECO:0000256" key="2">
    <source>
        <dbReference type="ARBA" id="ARBA00023295"/>
    </source>
</evidence>
<dbReference type="EMBL" id="LWDV01000009">
    <property type="protein sequence ID" value="OCL26682.1"/>
    <property type="molecule type" value="Genomic_DNA"/>
</dbReference>
<dbReference type="InterPro" id="IPR001547">
    <property type="entry name" value="Glyco_hydro_5"/>
</dbReference>
<dbReference type="GO" id="GO:0009251">
    <property type="term" value="P:glucan catabolic process"/>
    <property type="evidence" value="ECO:0007669"/>
    <property type="project" value="TreeGrafter"/>
</dbReference>
<accession>A0A1C0A8W7</accession>
<comment type="caution">
    <text evidence="6">The sequence shown here is derived from an EMBL/GenBank/DDBJ whole genome shotgun (WGS) entry which is preliminary data.</text>
</comment>
<dbReference type="OrthoDB" id="220114at2"/>
<proteinExistence type="inferred from homology"/>
<reference evidence="7" key="1">
    <citation type="submission" date="2016-07" db="EMBL/GenBank/DDBJ databases">
        <authorList>
            <person name="Florea S."/>
            <person name="Webb J.S."/>
            <person name="Jaromczyk J."/>
            <person name="Schardl C.L."/>
        </authorList>
    </citation>
    <scope>NUCLEOTIDE SEQUENCE [LARGE SCALE GENOMIC DNA]</scope>
    <source>
        <strain evidence="7">Z6</strain>
    </source>
</reference>
<dbReference type="Proteomes" id="UP000093514">
    <property type="component" value="Unassembled WGS sequence"/>
</dbReference>
<dbReference type="PANTHER" id="PTHR34142">
    <property type="entry name" value="ENDO-BETA-1,4-GLUCANASE A"/>
    <property type="match status" value="1"/>
</dbReference>
<reference evidence="6 7" key="2">
    <citation type="submission" date="2016-08" db="EMBL/GenBank/DDBJ databases">
        <title>Orenia metallireducens sp. nov. strain Z6, a Novel Metal-reducing Firmicute from the Deep Subsurface.</title>
        <authorList>
            <person name="Maxim B.I."/>
            <person name="Kenneth K."/>
            <person name="Flynn T.M."/>
            <person name="Oloughlin E.J."/>
            <person name="Locke R.A."/>
            <person name="Weber J.R."/>
            <person name="Egan S.M."/>
            <person name="Mackie R.I."/>
            <person name="Cann I.K."/>
        </authorList>
    </citation>
    <scope>NUCLEOTIDE SEQUENCE [LARGE SCALE GENOMIC DNA]</scope>
    <source>
        <strain evidence="6 7">Z6</strain>
    </source>
</reference>
<comment type="similarity">
    <text evidence="3">Belongs to the glycosyl hydrolase 5 (cellulase A) family.</text>
</comment>
<evidence type="ECO:0000256" key="4">
    <source>
        <dbReference type="SAM" id="SignalP"/>
    </source>
</evidence>
<dbReference type="Gene3D" id="3.20.20.80">
    <property type="entry name" value="Glycosidases"/>
    <property type="match status" value="1"/>
</dbReference>
<keyword evidence="7" id="KW-1185">Reference proteome</keyword>
<feature type="domain" description="Glycoside hydrolase family 5" evidence="5">
    <location>
        <begin position="38"/>
        <end position="272"/>
    </location>
</feature>
<sequence>MSKKLMKNVIVSFLLVLSVSFLTFTTQPVMAAETTSWIRGVNLPAIWYDSQSYSALTDIANAGFNTVRIVWQTDGSASRLNDFLNKCDNLSLKPIVELHDFTGGTSSSDISTAVDYWLRSDVFSVIQNHPSVWINIANEWGPSGSTVWRDAYINAVTRLRNAGYGGAIVIDSGGWGQDANDILWYAWDIINADPNQNTIFTIHMYGSWNNNSDIANFLGQCIDWNIPIIIGEFGYNYNNGDNNLGSQVDAAYLIQYCKDNSIGFIPWSWSGNNSENAWLDMTTDFGSYTWWGNFIVDNMW</sequence>
<keyword evidence="2 3" id="KW-0326">Glycosidase</keyword>
<keyword evidence="4" id="KW-0732">Signal</keyword>
<organism evidence="6 7">
    <name type="scientific">Orenia metallireducens</name>
    <dbReference type="NCBI Taxonomy" id="1413210"/>
    <lineage>
        <taxon>Bacteria</taxon>
        <taxon>Bacillati</taxon>
        <taxon>Bacillota</taxon>
        <taxon>Clostridia</taxon>
        <taxon>Halanaerobiales</taxon>
        <taxon>Halobacteroidaceae</taxon>
        <taxon>Orenia</taxon>
    </lineage>
</organism>
<evidence type="ECO:0000256" key="3">
    <source>
        <dbReference type="RuleBase" id="RU361153"/>
    </source>
</evidence>
<evidence type="ECO:0000313" key="6">
    <source>
        <dbReference type="EMBL" id="OCL26682.1"/>
    </source>
</evidence>
<name>A0A1C0A8W7_9FIRM</name>
<feature type="signal peptide" evidence="4">
    <location>
        <begin position="1"/>
        <end position="31"/>
    </location>
</feature>
<feature type="chain" id="PRO_5008642917" description="Glycoside hydrolase family 5 domain-containing protein" evidence="4">
    <location>
        <begin position="32"/>
        <end position="300"/>
    </location>
</feature>
<evidence type="ECO:0000313" key="7">
    <source>
        <dbReference type="Proteomes" id="UP000093514"/>
    </source>
</evidence>
<evidence type="ECO:0000259" key="5">
    <source>
        <dbReference type="Pfam" id="PF00150"/>
    </source>
</evidence>
<gene>
    <name evidence="6" type="ORF">U472_11955</name>
</gene>
<dbReference type="InterPro" id="IPR017853">
    <property type="entry name" value="GH"/>
</dbReference>